<dbReference type="SMART" id="SM00434">
    <property type="entry name" value="TOP4c"/>
    <property type="match status" value="1"/>
</dbReference>
<dbReference type="PANTHER" id="PTHR10169">
    <property type="entry name" value="DNA TOPOISOMERASE/GYRASE"/>
    <property type="match status" value="1"/>
</dbReference>
<accession>A0A7S1AKX6</accession>
<dbReference type="Pfam" id="PF00204">
    <property type="entry name" value="DNA_gyraseB"/>
    <property type="match status" value="1"/>
</dbReference>
<feature type="compositionally biased region" description="Acidic residues" evidence="13">
    <location>
        <begin position="1286"/>
        <end position="1308"/>
    </location>
</feature>
<feature type="region of interest" description="Disordered" evidence="13">
    <location>
        <begin position="1215"/>
        <end position="1325"/>
    </location>
</feature>
<dbReference type="EMBL" id="HBFQ01044259">
    <property type="protein sequence ID" value="CAD8856999.1"/>
    <property type="molecule type" value="Transcribed_RNA"/>
</dbReference>
<sequence>MTALEPDIVALMERRAYDVAAATHGRCRVTLNSEELSVHSFEDYVKLFLGDTAWRVCEVVNDRWEVAVGLTDGGGFQQMSFVNAISTSRGGSHVNYITDQVVNAVIEKVSKQKTGSSLSVKPPHVKGYLWIFVNCLIENPAFDSQTKDTLTSKRERFGSTCVLPEAFVTSVVDSGIVDMLLEWSKAFGKSELAQHLNRSDFGLQKRLFGIPKLEDANKAGTKDSSQCTLILTEGDSAKSLVIAGMSVIGRERFGVFPLRGKLRNVRDLTTKQMLENKEIDQMMKILALDSSKQYDTPNGLRYGSVMIMTDQDHDGSHIKGLIINFLHTHFPSLIRMPGFLKEFVTPIVKVTRGEESLSFYTLPEYEVWAEANNGGHGWTSKYYKGLGTSTGKEAKEYFSDLENHEIEFRYTGEEEDGLIDMAFNRERADERKKWIAGCQEGEFVDHSQSSLSYTDFVNKELVLFAKYDVERMIPSVVDGLKPGQRKVLFGVFKRKLVNDMKVASLAGYVAEHSSYHHGETSLQGTIVAMAQTFVGSNNINLLVPSGQFGSRLKGGKDHAACRYIFTRLSKVTRCLFPEDDDKLLEYLEDEGLSIEPQWYCPVIPLVLANGAEGIAVGWATSVPNYSPRELIANVRRLIRGEKLETMLPWYRGYKGTISAVPGTTTKFETCGVAVRRGQTRLEITELPVKKWTQDYKEWLLEQLPSGGTIERKALITDLREHHAENSVHFVATMTPDKLLDAERRGLEKVFHLRGTMSTSNMMLFDRNGKIRKYQTVEDIFMEHALVRLRLYEKRKAFLIDKLERELAVITNRYRFVKLIVTGGIDPEGLRAKELCRQMRKHRLQTMGEIDGRGDPAKTGGDETGAQGFQYLLSMKLWSLTEERLEMLRKQHDDKTVVVDALKKKSLEELWEDDLVNLEAALDQMDRDEQKDAEKTAKLVRKTAGETDNGLTNKQCLLVLSQHKFAKRVRTSEWKVKSKLGGRMALNKTLLDKKTTKKEAEGDDKKMKKDVEAEGEAGEEDVDTSEPGNEVTGAFCCHDFDALLVFSDHGFAYMIQALDVPLAKRLNSPGALLSNFIPELGEHRIAAVVTLPQVALKEQNKEFVMLVTEQGMAKKVGIDKFRALMRLKPGCGITAMRLDPDDKLKWALRVTERCALVIATLNGKVLRVSLGSTWKPSAVKGPGRHIVRPRFEGDRPACCAVAAMNDEEAASLIKHPVQAPDAERPDTVMPDVEDAGNTAPSAPSLPVRLDDDSDDEGQPPAPVPPVNEVKLDESEIARAVDLGTGEGADDDQDGNDVEENESAEGESDGEQPGGPVAGNVTEAPSDVGDGQAILLITANGYGLRMPLSNKRLPLKRGCAAPKSVMRLHAVDEIVGACVVSCKEMARPADPKKPWYYYYEAHKQEFEHEPNSGSTACGSASVGDSAASKPDIAEGGVATLRPEETASMGSFSMMLMAKERFHQLPESDREPYCKLAEEAAAEHTRSMEEYKDHSMEEMLLASKLGSIVRLQVVTVPVVHRVARGKILAKLKGDDTVCTASLLSAFDDDPDEVAEKQDDKPRGTQVPDRPRTLRRKAPTPAVASGGPAEKISRTPSRVAQGESVPRRTPARSPLLSSHNLLSVRKSISKAKIRLSVAGRSASNLSS</sequence>
<evidence type="ECO:0000256" key="6">
    <source>
        <dbReference type="ARBA" id="ARBA00022741"/>
    </source>
</evidence>
<dbReference type="GO" id="GO:0003677">
    <property type="term" value="F:DNA binding"/>
    <property type="evidence" value="ECO:0007669"/>
    <property type="project" value="UniProtKB-UniRule"/>
</dbReference>
<evidence type="ECO:0000313" key="16">
    <source>
        <dbReference type="EMBL" id="CAD8856999.1"/>
    </source>
</evidence>
<evidence type="ECO:0000256" key="8">
    <source>
        <dbReference type="ARBA" id="ARBA00023029"/>
    </source>
</evidence>
<dbReference type="PROSITE" id="PS52040">
    <property type="entry name" value="TOPO_IIA"/>
    <property type="match status" value="1"/>
</dbReference>
<comment type="cofactor">
    <cofactor evidence="2">
        <name>Ca(2+)</name>
        <dbReference type="ChEBI" id="CHEBI:29108"/>
    </cofactor>
</comment>
<dbReference type="Gene3D" id="3.30.1360.40">
    <property type="match status" value="1"/>
</dbReference>
<dbReference type="CDD" id="cd03481">
    <property type="entry name" value="TopoIIA_Trans_ScTopoIIA"/>
    <property type="match status" value="1"/>
</dbReference>
<dbReference type="InterPro" id="IPR018522">
    <property type="entry name" value="TopoIIA_CS"/>
</dbReference>
<keyword evidence="10 11" id="KW-0413">Isomerase</keyword>
<feature type="region of interest" description="Disordered" evidence="13">
    <location>
        <begin position="1546"/>
        <end position="1617"/>
    </location>
</feature>
<dbReference type="SUPFAM" id="SSF101904">
    <property type="entry name" value="GyrA/ParC C-terminal domain-like"/>
    <property type="match status" value="1"/>
</dbReference>
<feature type="compositionally biased region" description="Basic and acidic residues" evidence="13">
    <location>
        <begin position="991"/>
        <end position="1011"/>
    </location>
</feature>
<dbReference type="InterPro" id="IPR013760">
    <property type="entry name" value="Topo_IIA-like_dom_sf"/>
</dbReference>
<evidence type="ECO:0000256" key="5">
    <source>
        <dbReference type="ARBA" id="ARBA00022723"/>
    </source>
</evidence>
<dbReference type="InterPro" id="IPR013757">
    <property type="entry name" value="Topo_IIA_A_a_sf"/>
</dbReference>
<dbReference type="SUPFAM" id="SSF56719">
    <property type="entry name" value="Type II DNA topoisomerase"/>
    <property type="match status" value="1"/>
</dbReference>
<dbReference type="CDD" id="cd00187">
    <property type="entry name" value="TOP4c"/>
    <property type="match status" value="1"/>
</dbReference>
<evidence type="ECO:0000259" key="14">
    <source>
        <dbReference type="PROSITE" id="PS50880"/>
    </source>
</evidence>
<evidence type="ECO:0000256" key="3">
    <source>
        <dbReference type="ARBA" id="ARBA00001946"/>
    </source>
</evidence>
<dbReference type="InterPro" id="IPR020568">
    <property type="entry name" value="Ribosomal_Su5_D2-typ_SF"/>
</dbReference>
<dbReference type="PANTHER" id="PTHR10169:SF38">
    <property type="entry name" value="DNA TOPOISOMERASE 2"/>
    <property type="match status" value="1"/>
</dbReference>
<keyword evidence="7 12" id="KW-0067">ATP-binding</keyword>
<keyword evidence="6 12" id="KW-0547">Nucleotide-binding</keyword>
<evidence type="ECO:0000256" key="13">
    <source>
        <dbReference type="SAM" id="MobiDB-lite"/>
    </source>
</evidence>
<dbReference type="EC" id="5.6.2.2" evidence="12"/>
<dbReference type="InterPro" id="IPR013758">
    <property type="entry name" value="Topo_IIA_A/C_ab"/>
</dbReference>
<dbReference type="InterPro" id="IPR006171">
    <property type="entry name" value="TOPRIM_dom"/>
</dbReference>
<evidence type="ECO:0000259" key="15">
    <source>
        <dbReference type="PROSITE" id="PS52040"/>
    </source>
</evidence>
<dbReference type="Pfam" id="PF00521">
    <property type="entry name" value="DNA_topoisoIV"/>
    <property type="match status" value="1"/>
</dbReference>
<gene>
    <name evidence="16" type="ORF">NSCI0253_LOCUS31351</name>
</gene>
<dbReference type="Gene3D" id="1.10.268.10">
    <property type="entry name" value="Topoisomerase, domain 3"/>
    <property type="match status" value="1"/>
</dbReference>
<comment type="function">
    <text evidence="12">Control of topological states of DNA by transient breakage and subsequent rejoining of DNA strands. Topoisomerase II makes double-strand breaks.</text>
</comment>
<dbReference type="Gene3D" id="3.30.1490.30">
    <property type="match status" value="1"/>
</dbReference>
<feature type="compositionally biased region" description="Acidic residues" evidence="13">
    <location>
        <begin position="1012"/>
        <end position="1023"/>
    </location>
</feature>
<evidence type="ECO:0000256" key="9">
    <source>
        <dbReference type="ARBA" id="ARBA00023125"/>
    </source>
</evidence>
<evidence type="ECO:0000256" key="11">
    <source>
        <dbReference type="PROSITE-ProRule" id="PRU01384"/>
    </source>
</evidence>
<dbReference type="InterPro" id="IPR001154">
    <property type="entry name" value="TopoII_euk"/>
</dbReference>
<dbReference type="InterPro" id="IPR006691">
    <property type="entry name" value="GyrA/parC_rep"/>
</dbReference>
<feature type="region of interest" description="Disordered" evidence="13">
    <location>
        <begin position="1406"/>
        <end position="1434"/>
    </location>
</feature>
<dbReference type="FunFam" id="3.30.1490.30:FF:000001">
    <property type="entry name" value="DNA topoisomerase 2"/>
    <property type="match status" value="1"/>
</dbReference>
<keyword evidence="8 11" id="KW-0799">Topoisomerase</keyword>
<reference evidence="16" key="1">
    <citation type="submission" date="2021-01" db="EMBL/GenBank/DDBJ databases">
        <authorList>
            <person name="Corre E."/>
            <person name="Pelletier E."/>
            <person name="Niang G."/>
            <person name="Scheremetjew M."/>
            <person name="Finn R."/>
            <person name="Kale V."/>
            <person name="Holt S."/>
            <person name="Cochrane G."/>
            <person name="Meng A."/>
            <person name="Brown T."/>
            <person name="Cohen L."/>
        </authorList>
    </citation>
    <scope>NUCLEOTIDE SEQUENCE</scope>
</reference>
<dbReference type="FunFam" id="3.30.1360.40:FF:000003">
    <property type="entry name" value="DNA topoisomerase 2"/>
    <property type="match status" value="1"/>
</dbReference>
<evidence type="ECO:0000256" key="2">
    <source>
        <dbReference type="ARBA" id="ARBA00001913"/>
    </source>
</evidence>
<dbReference type="SUPFAM" id="SSF47095">
    <property type="entry name" value="HMG-box"/>
    <property type="match status" value="1"/>
</dbReference>
<feature type="compositionally biased region" description="Basic and acidic residues" evidence="13">
    <location>
        <begin position="1550"/>
        <end position="1559"/>
    </location>
</feature>
<dbReference type="Pfam" id="PF03989">
    <property type="entry name" value="DNA_gyraseA_C"/>
    <property type="match status" value="3"/>
</dbReference>
<dbReference type="InterPro" id="IPR014721">
    <property type="entry name" value="Ribsml_uS5_D2-typ_fold_subgr"/>
</dbReference>
<dbReference type="InterPro" id="IPR036910">
    <property type="entry name" value="HMG_box_dom_sf"/>
</dbReference>
<feature type="active site" description="O-(5'-phospho-DNA)-tyrosine intermediate" evidence="11">
    <location>
        <position position="563"/>
    </location>
</feature>
<dbReference type="Gene3D" id="3.40.50.670">
    <property type="match status" value="1"/>
</dbReference>
<dbReference type="FunFam" id="3.90.199.10:FF:000002">
    <property type="entry name" value="DNA topoisomerase 2"/>
    <property type="match status" value="1"/>
</dbReference>
<dbReference type="FunFam" id="3.40.50.670:FF:000001">
    <property type="entry name" value="DNA topoisomerase 2"/>
    <property type="match status" value="2"/>
</dbReference>
<dbReference type="InterPro" id="IPR050634">
    <property type="entry name" value="DNA_Topoisomerase_II"/>
</dbReference>
<dbReference type="SMART" id="SM00433">
    <property type="entry name" value="TOP2c"/>
    <property type="match status" value="1"/>
</dbReference>
<proteinExistence type="inferred from homology"/>
<dbReference type="GO" id="GO:0005634">
    <property type="term" value="C:nucleus"/>
    <property type="evidence" value="ECO:0007669"/>
    <property type="project" value="TreeGrafter"/>
</dbReference>
<dbReference type="GO" id="GO:0006265">
    <property type="term" value="P:DNA topological change"/>
    <property type="evidence" value="ECO:0007669"/>
    <property type="project" value="UniProtKB-UniRule"/>
</dbReference>
<dbReference type="GO" id="GO:0000712">
    <property type="term" value="P:resolution of meiotic recombination intermediates"/>
    <property type="evidence" value="ECO:0007669"/>
    <property type="project" value="TreeGrafter"/>
</dbReference>
<dbReference type="InterPro" id="IPR013759">
    <property type="entry name" value="Topo_IIA_B_C"/>
</dbReference>
<dbReference type="InterPro" id="IPR034157">
    <property type="entry name" value="TOPRIM_TopoII"/>
</dbReference>
<dbReference type="PROSITE" id="PS50880">
    <property type="entry name" value="TOPRIM"/>
    <property type="match status" value="1"/>
</dbReference>
<dbReference type="CDD" id="cd03365">
    <property type="entry name" value="TOPRIM_TopoIIA"/>
    <property type="match status" value="1"/>
</dbReference>
<dbReference type="PRINTS" id="PR01158">
    <property type="entry name" value="TOPISMRASEII"/>
</dbReference>
<protein>
    <recommendedName>
        <fullName evidence="12">DNA topoisomerase 2</fullName>
        <ecNumber evidence="12">5.6.2.2</ecNumber>
    </recommendedName>
</protein>
<feature type="region of interest" description="Disordered" evidence="13">
    <location>
        <begin position="991"/>
        <end position="1027"/>
    </location>
</feature>
<keyword evidence="9 11" id="KW-0238">DNA-binding</keyword>
<organism evidence="16">
    <name type="scientific">Noctiluca scintillans</name>
    <name type="common">Sea sparkle</name>
    <name type="synonym">Red tide dinoflagellate</name>
    <dbReference type="NCBI Taxonomy" id="2966"/>
    <lineage>
        <taxon>Eukaryota</taxon>
        <taxon>Sar</taxon>
        <taxon>Alveolata</taxon>
        <taxon>Dinophyceae</taxon>
        <taxon>Noctilucales</taxon>
        <taxon>Noctilucaceae</taxon>
        <taxon>Noctiluca</taxon>
    </lineage>
</organism>
<keyword evidence="5" id="KW-0479">Metal-binding</keyword>
<feature type="domain" description="Toprim" evidence="14">
    <location>
        <begin position="227"/>
        <end position="341"/>
    </location>
</feature>
<dbReference type="Gene3D" id="3.90.199.10">
    <property type="entry name" value="Topoisomerase II, domain 5"/>
    <property type="match status" value="1"/>
</dbReference>
<dbReference type="Gene3D" id="3.30.230.10">
    <property type="match status" value="1"/>
</dbReference>
<dbReference type="FunFam" id="3.30.230.10:FF:000008">
    <property type="entry name" value="DNA topoisomerase 2"/>
    <property type="match status" value="1"/>
</dbReference>
<dbReference type="InterPro" id="IPR013506">
    <property type="entry name" value="Topo_IIA_bsu_dom2"/>
</dbReference>
<evidence type="ECO:0000256" key="12">
    <source>
        <dbReference type="RuleBase" id="RU362094"/>
    </source>
</evidence>
<dbReference type="SUPFAM" id="SSF54211">
    <property type="entry name" value="Ribosomal protein S5 domain 2-like"/>
    <property type="match status" value="1"/>
</dbReference>
<comment type="cofactor">
    <cofactor evidence="3">
        <name>Mg(2+)</name>
        <dbReference type="ChEBI" id="CHEBI:18420"/>
    </cofactor>
</comment>
<dbReference type="InterPro" id="IPR031660">
    <property type="entry name" value="TOPRIM_C"/>
</dbReference>
<evidence type="ECO:0000256" key="10">
    <source>
        <dbReference type="ARBA" id="ARBA00023235"/>
    </source>
</evidence>
<dbReference type="InterPro" id="IPR001241">
    <property type="entry name" value="Topo_IIA"/>
</dbReference>
<name>A0A7S1AKX6_NOCSC</name>
<dbReference type="GO" id="GO:0005524">
    <property type="term" value="F:ATP binding"/>
    <property type="evidence" value="ECO:0007669"/>
    <property type="project" value="UniProtKB-UniRule"/>
</dbReference>
<comment type="similarity">
    <text evidence="4 12">Belongs to the type II topoisomerase family.</text>
</comment>
<dbReference type="InterPro" id="IPR035516">
    <property type="entry name" value="Gyrase/topoIV_suA_C"/>
</dbReference>
<dbReference type="InterPro" id="IPR002205">
    <property type="entry name" value="Topo_IIA_dom_A"/>
</dbReference>
<dbReference type="Pfam" id="PF01751">
    <property type="entry name" value="Toprim"/>
    <property type="match status" value="1"/>
</dbReference>
<dbReference type="Pfam" id="PF16898">
    <property type="entry name" value="TOPRIM_C"/>
    <property type="match status" value="1"/>
</dbReference>
<dbReference type="PROSITE" id="PS00177">
    <property type="entry name" value="TOPOISOMERASE_II"/>
    <property type="match status" value="1"/>
</dbReference>
<feature type="compositionally biased region" description="Basic and acidic residues" evidence="13">
    <location>
        <begin position="1268"/>
        <end position="1277"/>
    </location>
</feature>
<evidence type="ECO:0000256" key="4">
    <source>
        <dbReference type="ARBA" id="ARBA00011080"/>
    </source>
</evidence>
<evidence type="ECO:0000256" key="1">
    <source>
        <dbReference type="ARBA" id="ARBA00000185"/>
    </source>
</evidence>
<dbReference type="Gene3D" id="2.120.10.90">
    <property type="entry name" value="DNA gyrase/topoisomerase IV, subunit A, C-terminal"/>
    <property type="match status" value="1"/>
</dbReference>
<dbReference type="GO" id="GO:0046872">
    <property type="term" value="F:metal ion binding"/>
    <property type="evidence" value="ECO:0007669"/>
    <property type="project" value="UniProtKB-KW"/>
</dbReference>
<evidence type="ECO:0000256" key="7">
    <source>
        <dbReference type="ARBA" id="ARBA00022840"/>
    </source>
</evidence>
<feature type="domain" description="Topo IIA-type catalytic" evidence="15">
    <location>
        <begin position="473"/>
        <end position="914"/>
    </location>
</feature>
<dbReference type="GO" id="GO:0000819">
    <property type="term" value="P:sister chromatid segregation"/>
    <property type="evidence" value="ECO:0007669"/>
    <property type="project" value="TreeGrafter"/>
</dbReference>
<dbReference type="Gene3D" id="1.10.30.10">
    <property type="entry name" value="High mobility group box domain"/>
    <property type="match status" value="1"/>
</dbReference>
<dbReference type="GO" id="GO:0003918">
    <property type="term" value="F:DNA topoisomerase type II (double strand cut, ATP-hydrolyzing) activity"/>
    <property type="evidence" value="ECO:0007669"/>
    <property type="project" value="UniProtKB-UniRule"/>
</dbReference>
<comment type="subunit">
    <text evidence="12">Homodimer.</text>
</comment>
<comment type="catalytic activity">
    <reaction evidence="1 11 12">
        <text>ATP-dependent breakage, passage and rejoining of double-stranded DNA.</text>
        <dbReference type="EC" id="5.6.2.2"/>
    </reaction>
</comment>
<dbReference type="PRINTS" id="PR00418">
    <property type="entry name" value="TPI2FAMILY"/>
</dbReference>